<protein>
    <recommendedName>
        <fullName evidence="3">PcfJ-like protein</fullName>
    </recommendedName>
</protein>
<evidence type="ECO:0000313" key="2">
    <source>
        <dbReference type="Proteomes" id="UP001199260"/>
    </source>
</evidence>
<evidence type="ECO:0008006" key="3">
    <source>
        <dbReference type="Google" id="ProtNLM"/>
    </source>
</evidence>
<comment type="caution">
    <text evidence="1">The sequence shown here is derived from an EMBL/GenBank/DDBJ whole genome shotgun (WGS) entry which is preliminary data.</text>
</comment>
<reference evidence="1 2" key="1">
    <citation type="submission" date="2021-11" db="EMBL/GenBank/DDBJ databases">
        <title>Genome sequence.</title>
        <authorList>
            <person name="Sun Q."/>
        </authorList>
    </citation>
    <scope>NUCLEOTIDE SEQUENCE [LARGE SCALE GENOMIC DNA]</scope>
    <source>
        <strain evidence="1 2">KCTC 12005</strain>
    </source>
</reference>
<dbReference type="AlphaFoldDB" id="A0AAW4Y135"/>
<keyword evidence="2" id="KW-1185">Reference proteome</keyword>
<dbReference type="Proteomes" id="UP001199260">
    <property type="component" value="Unassembled WGS sequence"/>
</dbReference>
<dbReference type="RefSeq" id="WP_230778972.1">
    <property type="nucleotide sequence ID" value="NZ_JAJNCT010000028.1"/>
</dbReference>
<organism evidence="1 2">
    <name type="scientific">Comamonas koreensis</name>
    <dbReference type="NCBI Taxonomy" id="160825"/>
    <lineage>
        <taxon>Bacteria</taxon>
        <taxon>Pseudomonadati</taxon>
        <taxon>Pseudomonadota</taxon>
        <taxon>Betaproteobacteria</taxon>
        <taxon>Burkholderiales</taxon>
        <taxon>Comamonadaceae</taxon>
        <taxon>Comamonas</taxon>
    </lineage>
</organism>
<evidence type="ECO:0000313" key="1">
    <source>
        <dbReference type="EMBL" id="MCD2167336.1"/>
    </source>
</evidence>
<gene>
    <name evidence="1" type="ORF">LPW39_19630</name>
</gene>
<sequence length="385" mass="42958">MRTSTVYLARNVVNAPELKARIIARSRERGDTPEIAAWLQNHFYRYLVGNFNTPPEAVQAISTTEALQQRYAAGAPAWALALLARKTGPEASPADQALWWISPAHDSVLALERRLLEFLRSRQGTSLEGKLARINCPQALERWAQEHQAFEAQQLAGWRQHQPHAVQTLWQGSQGAFVELLPGSGVLREEMAYESQMMRHCLGQFANRRQLSGGYGEHYAEGCEQGRMRIFSYRTGQGQPRITINAWLQPDGRLRIDQIKGKQNRPPVDRYRADVIAFLNHLDTSEETPDDALGMRLLRTTGAQPGWHAVESLHSEAEHLQLWQRQPRLLAHVPQASPLVQWLAAAHDSSLLAGQALPPALAYSLEQAGKAPAKAAPGTPPEAQR</sequence>
<dbReference type="EMBL" id="JAJNCT010000028">
    <property type="protein sequence ID" value="MCD2167336.1"/>
    <property type="molecule type" value="Genomic_DNA"/>
</dbReference>
<name>A0AAW4Y135_9BURK</name>
<proteinExistence type="predicted"/>
<accession>A0AAW4Y135</accession>